<evidence type="ECO:0000256" key="1">
    <source>
        <dbReference type="SAM" id="SignalP"/>
    </source>
</evidence>
<evidence type="ECO:0000313" key="3">
    <source>
        <dbReference type="Proteomes" id="UP001307849"/>
    </source>
</evidence>
<feature type="chain" id="PRO_5042825668" evidence="1">
    <location>
        <begin position="20"/>
        <end position="307"/>
    </location>
</feature>
<reference evidence="2 3" key="1">
    <citation type="submission" date="2019-10" db="EMBL/GenBank/DDBJ databases">
        <authorList>
            <person name="Palmer J.M."/>
        </authorList>
    </citation>
    <scope>NUCLEOTIDE SEQUENCE [LARGE SCALE GENOMIC DNA]</scope>
    <source>
        <strain evidence="2 3">TWF506</strain>
    </source>
</reference>
<name>A0AAN8RTL2_9PEZI</name>
<protein>
    <submittedName>
        <fullName evidence="2">Uncharacterized protein</fullName>
    </submittedName>
</protein>
<proteinExistence type="predicted"/>
<keyword evidence="3" id="KW-1185">Reference proteome</keyword>
<evidence type="ECO:0000313" key="2">
    <source>
        <dbReference type="EMBL" id="KAK6498281.1"/>
    </source>
</evidence>
<dbReference type="EMBL" id="JAVHJM010000014">
    <property type="protein sequence ID" value="KAK6498281.1"/>
    <property type="molecule type" value="Genomic_DNA"/>
</dbReference>
<organism evidence="2 3">
    <name type="scientific">Arthrobotrys conoides</name>
    <dbReference type="NCBI Taxonomy" id="74498"/>
    <lineage>
        <taxon>Eukaryota</taxon>
        <taxon>Fungi</taxon>
        <taxon>Dikarya</taxon>
        <taxon>Ascomycota</taxon>
        <taxon>Pezizomycotina</taxon>
        <taxon>Orbiliomycetes</taxon>
        <taxon>Orbiliales</taxon>
        <taxon>Orbiliaceae</taxon>
        <taxon>Arthrobotrys</taxon>
    </lineage>
</organism>
<accession>A0AAN8RTL2</accession>
<keyword evidence="1" id="KW-0732">Signal</keyword>
<comment type="caution">
    <text evidence="2">The sequence shown here is derived from an EMBL/GenBank/DDBJ whole genome shotgun (WGS) entry which is preliminary data.</text>
</comment>
<feature type="signal peptide" evidence="1">
    <location>
        <begin position="1"/>
        <end position="19"/>
    </location>
</feature>
<gene>
    <name evidence="2" type="ORF">TWF506_004520</name>
</gene>
<dbReference type="AlphaFoldDB" id="A0AAN8RTL2"/>
<sequence>MKSHATLSAIGALILGAAAQTNEIMRDTCPTTFSYDCPYICTHIRGTSCSKTNWFSSNASGCSLCPGIPSTCPANWIENCAYVCEYNGFESDPWCSPDDLTASGRAKCSACSGKPPITATPAPTVISGIPQPSTSSRLGDVLVVCAQGFNPECQFVCDIKQEKKIDRRTGCFKQWSLDENISNCAICPGVPYECPAVSTPSCAFLCKASFQDQPFCNVVDLTGYPRSGGTLSCKPCGGGKDTNSTATTLAPTAESTTTAVISTTGAGGNYTGSPTDQLPAPTYSSQASLIGISTSALLGLLSVIFAM</sequence>
<dbReference type="Proteomes" id="UP001307849">
    <property type="component" value="Unassembled WGS sequence"/>
</dbReference>